<evidence type="ECO:0000313" key="3">
    <source>
        <dbReference type="Proteomes" id="UP000695026"/>
    </source>
</evidence>
<dbReference type="Proteomes" id="UP000695026">
    <property type="component" value="Unplaced"/>
</dbReference>
<dbReference type="GO" id="GO:0005697">
    <property type="term" value="C:telomerase holoenzyme complex"/>
    <property type="evidence" value="ECO:0007669"/>
    <property type="project" value="TreeGrafter"/>
</dbReference>
<dbReference type="InterPro" id="IPR045153">
    <property type="entry name" value="Est1/Ebs1-like"/>
</dbReference>
<dbReference type="PANTHER" id="PTHR15696">
    <property type="entry name" value="SMG-7 SUPPRESSOR WITH MORPHOLOGICAL EFFECT ON GENITALIA PROTEIN 7"/>
    <property type="match status" value="1"/>
</dbReference>
<dbReference type="CDD" id="cd09885">
    <property type="entry name" value="PIN_Smg6-like"/>
    <property type="match status" value="1"/>
</dbReference>
<dbReference type="GO" id="GO:0042162">
    <property type="term" value="F:telomeric DNA binding"/>
    <property type="evidence" value="ECO:0007669"/>
    <property type="project" value="TreeGrafter"/>
</dbReference>
<reference evidence="4" key="1">
    <citation type="submission" date="2025-08" db="UniProtKB">
        <authorList>
            <consortium name="RefSeq"/>
        </authorList>
    </citation>
    <scope>IDENTIFICATION</scope>
    <source>
        <tissue evidence="4">Liver</tissue>
    </source>
</reference>
<dbReference type="OMA" id="ICCEWIV"/>
<dbReference type="InterPro" id="IPR002716">
    <property type="entry name" value="PIN_dom"/>
</dbReference>
<dbReference type="Pfam" id="PF13638">
    <property type="entry name" value="PIN_4"/>
    <property type="match status" value="1"/>
</dbReference>
<dbReference type="OrthoDB" id="2017974at2759"/>
<feature type="domain" description="PIN" evidence="2">
    <location>
        <begin position="289"/>
        <end position="440"/>
    </location>
</feature>
<protein>
    <submittedName>
        <fullName evidence="4">Telomerase-binding protein EST1A-like isoform X1</fullName>
    </submittedName>
</protein>
<evidence type="ECO:0000259" key="2">
    <source>
        <dbReference type="SMART" id="SM00670"/>
    </source>
</evidence>
<evidence type="ECO:0000313" key="4">
    <source>
        <dbReference type="RefSeq" id="XP_025032076.1"/>
    </source>
</evidence>
<organism evidence="3 4">
    <name type="scientific">Python bivittatus</name>
    <name type="common">Burmese python</name>
    <name type="synonym">Python molurus bivittatus</name>
    <dbReference type="NCBI Taxonomy" id="176946"/>
    <lineage>
        <taxon>Eukaryota</taxon>
        <taxon>Metazoa</taxon>
        <taxon>Chordata</taxon>
        <taxon>Craniata</taxon>
        <taxon>Vertebrata</taxon>
        <taxon>Euteleostomi</taxon>
        <taxon>Lepidosauria</taxon>
        <taxon>Squamata</taxon>
        <taxon>Bifurcata</taxon>
        <taxon>Unidentata</taxon>
        <taxon>Episquamata</taxon>
        <taxon>Toxicofera</taxon>
        <taxon>Serpentes</taxon>
        <taxon>Henophidia</taxon>
        <taxon>Pythonidae</taxon>
        <taxon>Python</taxon>
    </lineage>
</organism>
<dbReference type="PANTHER" id="PTHR15696:SF0">
    <property type="entry name" value="TELOMERASE-BINDING PROTEIN EST1A"/>
    <property type="match status" value="1"/>
</dbReference>
<dbReference type="GO" id="GO:0070034">
    <property type="term" value="F:telomerase RNA binding"/>
    <property type="evidence" value="ECO:0007669"/>
    <property type="project" value="TreeGrafter"/>
</dbReference>
<dbReference type="InterPro" id="IPR018834">
    <property type="entry name" value="DNA/RNA-bd_Est1-type"/>
</dbReference>
<keyword evidence="3" id="KW-1185">Reference proteome</keyword>
<keyword evidence="1" id="KW-0866">Nonsense-mediated mRNA decay</keyword>
<dbReference type="Gene3D" id="3.40.50.1010">
    <property type="entry name" value="5'-nuclease"/>
    <property type="match status" value="1"/>
</dbReference>
<sequence length="462" mass="51431">MFAVLVKRCARLLQDVSLAAQAQGDAGDGDIKVSAFPPDLRELLPSIKVWSDWMLSHSDTWNPPPSALELPQSASVDVWATLADFCNILTTVNQSEVPLYKDPDEDLAQLGLEEDRLLSGFVPLLVAPQEPCYVENSSDKVIAADCKRVTVLKYFLEALCGQEEPLLAFKGGKYVSVAPVPDAMGKEAAASQEGKQLEDQCCAGCHGASPPFSLPCPICMKEDDVQMEALRDDSEAEGSGGELDIRELRAKKQALARKVAEQQRRQDKIQAVLKDQAQVRQMELEIRPVFLVPDTNGFIDHLGSLAKLLDCRQFILVVPLIVINELDGLAKGPESEHRVGGYTRPLQERARKAVDFLEACFEKRDSYIRALTSRGNELESISFRSEDISRQQGNNDDLILSCCLHYCNDRAKDFMPAKKDDPIRLLREVVLLTDDRNLRVKALTRNVPVRDIPTFLRWAQEG</sequence>
<gene>
    <name evidence="4" type="primary">LOC103068124</name>
</gene>
<dbReference type="SUPFAM" id="SSF48452">
    <property type="entry name" value="TPR-like"/>
    <property type="match status" value="1"/>
</dbReference>
<dbReference type="FunFam" id="3.40.50.1010:FF:000014">
    <property type="entry name" value="telomerase-binding protein EST1A isoform X1"/>
    <property type="match status" value="1"/>
</dbReference>
<dbReference type="InterPro" id="IPR011990">
    <property type="entry name" value="TPR-like_helical_dom_sf"/>
</dbReference>
<dbReference type="SMART" id="SM00670">
    <property type="entry name" value="PINc"/>
    <property type="match status" value="1"/>
</dbReference>
<dbReference type="AlphaFoldDB" id="A0A9F5N1B4"/>
<dbReference type="Pfam" id="PF10373">
    <property type="entry name" value="EST1_DNA_bind"/>
    <property type="match status" value="1"/>
</dbReference>
<dbReference type="RefSeq" id="XP_025032076.1">
    <property type="nucleotide sequence ID" value="XM_025176308.1"/>
</dbReference>
<dbReference type="InterPro" id="IPR029060">
    <property type="entry name" value="PIN-like_dom_sf"/>
</dbReference>
<name>A0A9F5N1B4_PYTBI</name>
<dbReference type="GO" id="GO:0000184">
    <property type="term" value="P:nuclear-transcribed mRNA catabolic process, nonsense-mediated decay"/>
    <property type="evidence" value="ECO:0007669"/>
    <property type="project" value="UniProtKB-KW"/>
</dbReference>
<accession>A0A9F5N1B4</accession>
<proteinExistence type="predicted"/>
<evidence type="ECO:0000256" key="1">
    <source>
        <dbReference type="ARBA" id="ARBA00023161"/>
    </source>
</evidence>
<dbReference type="SUPFAM" id="SSF88723">
    <property type="entry name" value="PIN domain-like"/>
    <property type="match status" value="1"/>
</dbReference>
<dbReference type="GeneID" id="103068124"/>